<evidence type="ECO:0000256" key="3">
    <source>
        <dbReference type="ARBA" id="ARBA00022741"/>
    </source>
</evidence>
<dbReference type="InterPro" id="IPR036986">
    <property type="entry name" value="S4_RNA-bd_sf"/>
</dbReference>
<feature type="short sequence motif" description="'KMSKS' region" evidence="9">
    <location>
        <begin position="226"/>
        <end position="230"/>
    </location>
</feature>
<dbReference type="Gene3D" id="3.40.50.620">
    <property type="entry name" value="HUPs"/>
    <property type="match status" value="1"/>
</dbReference>
<keyword evidence="7 9" id="KW-0030">Aminoacyl-tRNA synthetase</keyword>
<dbReference type="PROSITE" id="PS50889">
    <property type="entry name" value="S4"/>
    <property type="match status" value="1"/>
</dbReference>
<name>A0ABP6WFR9_9GAMM</name>
<evidence type="ECO:0000256" key="8">
    <source>
        <dbReference type="ARBA" id="ARBA00048248"/>
    </source>
</evidence>
<dbReference type="InterPro" id="IPR002942">
    <property type="entry name" value="S4_RNA-bd"/>
</dbReference>
<protein>
    <recommendedName>
        <fullName evidence="9">Tyrosine--tRNA ligase</fullName>
        <ecNumber evidence="9">6.1.1.1</ecNumber>
    </recommendedName>
    <alternativeName>
        <fullName evidence="9">Tyrosyl-tRNA synthetase</fullName>
        <shortName evidence="9">TyrRS</shortName>
    </alternativeName>
</protein>
<dbReference type="Gene3D" id="3.10.290.10">
    <property type="entry name" value="RNA-binding S4 domain"/>
    <property type="match status" value="1"/>
</dbReference>
<keyword evidence="6 9" id="KW-0648">Protein biosynthesis</keyword>
<dbReference type="PANTHER" id="PTHR11766">
    <property type="entry name" value="TYROSYL-TRNA SYNTHETASE"/>
    <property type="match status" value="1"/>
</dbReference>
<comment type="subunit">
    <text evidence="9">Homodimer.</text>
</comment>
<feature type="short sequence motif" description="'HIGH' region" evidence="9">
    <location>
        <begin position="42"/>
        <end position="51"/>
    </location>
</feature>
<dbReference type="EC" id="6.1.1.1" evidence="9"/>
<keyword evidence="1 9" id="KW-0963">Cytoplasm</keyword>
<comment type="catalytic activity">
    <reaction evidence="8 9">
        <text>tRNA(Tyr) + L-tyrosine + ATP = L-tyrosyl-tRNA(Tyr) + AMP + diphosphate + H(+)</text>
        <dbReference type="Rhea" id="RHEA:10220"/>
        <dbReference type="Rhea" id="RHEA-COMP:9706"/>
        <dbReference type="Rhea" id="RHEA-COMP:9707"/>
        <dbReference type="ChEBI" id="CHEBI:15378"/>
        <dbReference type="ChEBI" id="CHEBI:30616"/>
        <dbReference type="ChEBI" id="CHEBI:33019"/>
        <dbReference type="ChEBI" id="CHEBI:58315"/>
        <dbReference type="ChEBI" id="CHEBI:78442"/>
        <dbReference type="ChEBI" id="CHEBI:78536"/>
        <dbReference type="ChEBI" id="CHEBI:456215"/>
        <dbReference type="EC" id="6.1.1.1"/>
    </reaction>
</comment>
<evidence type="ECO:0000313" key="13">
    <source>
        <dbReference type="Proteomes" id="UP001500795"/>
    </source>
</evidence>
<dbReference type="InterPro" id="IPR001412">
    <property type="entry name" value="aa-tRNA-synth_I_CS"/>
</dbReference>
<dbReference type="NCBIfam" id="TIGR00234">
    <property type="entry name" value="tyrS"/>
    <property type="match status" value="1"/>
</dbReference>
<evidence type="ECO:0000256" key="7">
    <source>
        <dbReference type="ARBA" id="ARBA00023146"/>
    </source>
</evidence>
<dbReference type="InterPro" id="IPR014729">
    <property type="entry name" value="Rossmann-like_a/b/a_fold"/>
</dbReference>
<evidence type="ECO:0000313" key="12">
    <source>
        <dbReference type="EMBL" id="GAA3551139.1"/>
    </source>
</evidence>
<dbReference type="GO" id="GO:0016874">
    <property type="term" value="F:ligase activity"/>
    <property type="evidence" value="ECO:0007669"/>
    <property type="project" value="UniProtKB-KW"/>
</dbReference>
<dbReference type="EMBL" id="BAABCX010000008">
    <property type="protein sequence ID" value="GAA3551139.1"/>
    <property type="molecule type" value="Genomic_DNA"/>
</dbReference>
<dbReference type="SUPFAM" id="SSF55174">
    <property type="entry name" value="Alpha-L RNA-binding motif"/>
    <property type="match status" value="1"/>
</dbReference>
<dbReference type="HAMAP" id="MF_02007">
    <property type="entry name" value="Tyr_tRNA_synth_type2"/>
    <property type="match status" value="1"/>
</dbReference>
<dbReference type="InterPro" id="IPR024088">
    <property type="entry name" value="Tyr-tRNA-ligase_bac-type"/>
</dbReference>
<evidence type="ECO:0000256" key="5">
    <source>
        <dbReference type="ARBA" id="ARBA00022884"/>
    </source>
</evidence>
<proteinExistence type="inferred from homology"/>
<dbReference type="CDD" id="cd00805">
    <property type="entry name" value="TyrRS_core"/>
    <property type="match status" value="1"/>
</dbReference>
<dbReference type="Pfam" id="PF01479">
    <property type="entry name" value="S4"/>
    <property type="match status" value="1"/>
</dbReference>
<comment type="subcellular location">
    <subcellularLocation>
        <location evidence="9">Cytoplasm</location>
    </subcellularLocation>
</comment>
<keyword evidence="13" id="KW-1185">Reference proteome</keyword>
<evidence type="ECO:0000256" key="10">
    <source>
        <dbReference type="PROSITE-ProRule" id="PRU00182"/>
    </source>
</evidence>
<dbReference type="CDD" id="cd00165">
    <property type="entry name" value="S4"/>
    <property type="match status" value="1"/>
</dbReference>
<evidence type="ECO:0000259" key="11">
    <source>
        <dbReference type="SMART" id="SM00363"/>
    </source>
</evidence>
<comment type="function">
    <text evidence="9">Catalyzes the attachment of tyrosine to tRNA(Tyr) in a two-step reaction: tyrosine is first activated by ATP to form Tyr-AMP and then transferred to the acceptor end of tRNA(Tyr).</text>
</comment>
<dbReference type="PANTHER" id="PTHR11766:SF1">
    <property type="entry name" value="TYROSINE--TRNA LIGASE"/>
    <property type="match status" value="1"/>
</dbReference>
<feature type="domain" description="RNA-binding S4" evidence="11">
    <location>
        <begin position="337"/>
        <end position="398"/>
    </location>
</feature>
<dbReference type="InterPro" id="IPR024108">
    <property type="entry name" value="Tyr-tRNA-ligase_bac_2"/>
</dbReference>
<keyword evidence="2 9" id="KW-0436">Ligase</keyword>
<keyword evidence="3 9" id="KW-0547">Nucleotide-binding</keyword>
<dbReference type="SUPFAM" id="SSF52374">
    <property type="entry name" value="Nucleotidylyl transferase"/>
    <property type="match status" value="1"/>
</dbReference>
<dbReference type="PROSITE" id="PS00178">
    <property type="entry name" value="AA_TRNA_LIGASE_I"/>
    <property type="match status" value="1"/>
</dbReference>
<organism evidence="12 13">
    <name type="scientific">Zobellella aerophila</name>
    <dbReference type="NCBI Taxonomy" id="870480"/>
    <lineage>
        <taxon>Bacteria</taxon>
        <taxon>Pseudomonadati</taxon>
        <taxon>Pseudomonadota</taxon>
        <taxon>Gammaproteobacteria</taxon>
        <taxon>Aeromonadales</taxon>
        <taxon>Aeromonadaceae</taxon>
        <taxon>Zobellella</taxon>
    </lineage>
</organism>
<dbReference type="Gene3D" id="1.10.240.10">
    <property type="entry name" value="Tyrosyl-Transfer RNA Synthetase"/>
    <property type="match status" value="1"/>
</dbReference>
<evidence type="ECO:0000256" key="1">
    <source>
        <dbReference type="ARBA" id="ARBA00022490"/>
    </source>
</evidence>
<dbReference type="RefSeq" id="WP_344960065.1">
    <property type="nucleotide sequence ID" value="NZ_BAABCX010000008.1"/>
</dbReference>
<evidence type="ECO:0000256" key="2">
    <source>
        <dbReference type="ARBA" id="ARBA00022598"/>
    </source>
</evidence>
<accession>A0ABP6WFR9</accession>
<feature type="binding site" evidence="9">
    <location>
        <position position="229"/>
    </location>
    <ligand>
        <name>ATP</name>
        <dbReference type="ChEBI" id="CHEBI:30616"/>
    </ligand>
</feature>
<dbReference type="PRINTS" id="PR01040">
    <property type="entry name" value="TRNASYNTHTYR"/>
</dbReference>
<dbReference type="InterPro" id="IPR002307">
    <property type="entry name" value="Tyr-tRNA-ligase"/>
</dbReference>
<dbReference type="Pfam" id="PF00579">
    <property type="entry name" value="tRNA-synt_1b"/>
    <property type="match status" value="1"/>
</dbReference>
<gene>
    <name evidence="9 12" type="primary">tyrS</name>
    <name evidence="12" type="ORF">GCM10022394_34200</name>
</gene>
<reference evidence="13" key="1">
    <citation type="journal article" date="2019" name="Int. J. Syst. Evol. Microbiol.">
        <title>The Global Catalogue of Microorganisms (GCM) 10K type strain sequencing project: providing services to taxonomists for standard genome sequencing and annotation.</title>
        <authorList>
            <consortium name="The Broad Institute Genomics Platform"/>
            <consortium name="The Broad Institute Genome Sequencing Center for Infectious Disease"/>
            <person name="Wu L."/>
            <person name="Ma J."/>
        </authorList>
    </citation>
    <scope>NUCLEOTIDE SEQUENCE [LARGE SCALE GENOMIC DNA]</scope>
    <source>
        <strain evidence="13">JCM 17110</strain>
    </source>
</reference>
<sequence>MSQLAAALAEIKRGAEEILVEEELIAKLKEGRPLRIKLGMDPTAPDIHLGHTVILNKLRQFQDLGHEVLLLIGDFTAQVGDPSGKNSTRPPLTAEQVADNAKTYAEQAFKVLDPNKTQIVYNSSWLAELGATGMIKLASKLTVARMLERDDFKKRYASGQSIAIHEFMYPLLQGYDSVALKADVELGGTDQKFNLLMGRELQKEAGQPAQVVLTMPLLEGLDGVKKMSKSAGNYIGVDEAPEQMFGKIMSLSDELMWRYFELLSRRSLDELASLRDQVAEGVNPRDIKILLAKEIISRYHDEAAAEQAHQDFVLRFQKNAIPEDIAEVTLTAGEEGIAIANLLKDAGLVGSTSEALRMIKQGAVKQDGEKLEDGKLVVSAGQAVYQVGKRKFARVTVA</sequence>
<keyword evidence="5 10" id="KW-0694">RNA-binding</keyword>
<keyword evidence="4 9" id="KW-0067">ATP-binding</keyword>
<evidence type="ECO:0000256" key="6">
    <source>
        <dbReference type="ARBA" id="ARBA00022917"/>
    </source>
</evidence>
<dbReference type="InterPro" id="IPR002305">
    <property type="entry name" value="aa-tRNA-synth_Ic"/>
</dbReference>
<dbReference type="SMART" id="SM00363">
    <property type="entry name" value="S4"/>
    <property type="match status" value="1"/>
</dbReference>
<evidence type="ECO:0000256" key="9">
    <source>
        <dbReference type="HAMAP-Rule" id="MF_02007"/>
    </source>
</evidence>
<evidence type="ECO:0000256" key="4">
    <source>
        <dbReference type="ARBA" id="ARBA00022840"/>
    </source>
</evidence>
<comment type="caution">
    <text evidence="12">The sequence shown here is derived from an EMBL/GenBank/DDBJ whole genome shotgun (WGS) entry which is preliminary data.</text>
</comment>
<comment type="similarity">
    <text evidence="9">Belongs to the class-I aminoacyl-tRNA synthetase family. TyrS type 2 subfamily.</text>
</comment>
<dbReference type="Proteomes" id="UP001500795">
    <property type="component" value="Unassembled WGS sequence"/>
</dbReference>